<dbReference type="InterPro" id="IPR001900">
    <property type="entry name" value="RNase_II/R"/>
</dbReference>
<evidence type="ECO:0000313" key="4">
    <source>
        <dbReference type="Proteomes" id="UP000194260"/>
    </source>
</evidence>
<dbReference type="Proteomes" id="UP000194260">
    <property type="component" value="Chromosome"/>
</dbReference>
<dbReference type="Pfam" id="PF24190">
    <property type="entry name" value="OB_RNR_2nd"/>
    <property type="match status" value="1"/>
</dbReference>
<dbReference type="GO" id="GO:0006402">
    <property type="term" value="P:mRNA catabolic process"/>
    <property type="evidence" value="ECO:0007669"/>
    <property type="project" value="TreeGrafter"/>
</dbReference>
<dbReference type="AlphaFoldDB" id="A0A1X9SWT2"/>
<dbReference type="GO" id="GO:0003723">
    <property type="term" value="F:RNA binding"/>
    <property type="evidence" value="ECO:0007669"/>
    <property type="project" value="InterPro"/>
</dbReference>
<dbReference type="GO" id="GO:0004527">
    <property type="term" value="F:exonuclease activity"/>
    <property type="evidence" value="ECO:0007669"/>
    <property type="project" value="UniProtKB-KW"/>
</dbReference>
<name>A0A1X9SWT2_9BACT</name>
<evidence type="ECO:0000259" key="2">
    <source>
        <dbReference type="SMART" id="SM00955"/>
    </source>
</evidence>
<sequence length="640" mass="72637">MRAFLNSLTTGLESKYIKSSELEILRVLEQIKAVSKHKNRYYLNDGFVCGKLDISGNGTGFLYPYDSRFKQDLMIENRDLCGAHFGDIVLAKLTKFKKPRQKAAVVAVLFMANETSVVYTKKIGSVIMGVTIPNSITIALKASQKSLKELPQGTVLKINNLDNDIVEVLGVLSDPNVDQKISMALYNKREIFPKIASNEAISFGDEVDKSMYPDRIDLTHLPFCTIDPVDAKDFDDAIYFDKNTNEIYIAIADVSEYVSPYSGIDKEARFRGFSIYFPHIAVPMLPRELSENICSLKPNCDRLAFAFKICLNSNLEAIKEELISCVIHSKRRFNYDEVDSLINGEFECQNEIKEWLIPLFNITQKLKEKRLKNGFDFHTLELRMSLDENGNIKSTKFESSTPSHSLIEECMLLANKAAAKRVNKGIFRNHEPADFNKINALLDDLNLLGISVKPTSDLVSMIAQIQAKANELNIREDVDKLIIKAQKRAEYASVSRGHFGLGFELYSHFTSPIRRYSDLILHRILKAQDDAKLTNYLMLGIDELCANLNVLEREADKVAWDFMDRKFARFAAKNIDKIFKCYIYENSNQTIARLDDEIKGARIFLDNFTCDLLTPVMVKIIEVDIPTAKILGKVVEILDV</sequence>
<evidence type="ECO:0000256" key="1">
    <source>
        <dbReference type="ARBA" id="ARBA00022839"/>
    </source>
</evidence>
<keyword evidence="1" id="KW-0269">Exonuclease</keyword>
<feature type="domain" description="RNB" evidence="2">
    <location>
        <begin position="215"/>
        <end position="531"/>
    </location>
</feature>
<evidence type="ECO:0000313" key="3">
    <source>
        <dbReference type="EMBL" id="ARR00589.1"/>
    </source>
</evidence>
<dbReference type="KEGG" id="camy:CSUIS_0774"/>
<dbReference type="EC" id="3.1.-.-" evidence="3"/>
<dbReference type="GO" id="GO:0005829">
    <property type="term" value="C:cytosol"/>
    <property type="evidence" value="ECO:0007669"/>
    <property type="project" value="TreeGrafter"/>
</dbReference>
<keyword evidence="1" id="KW-0540">Nuclease</keyword>
<dbReference type="InterPro" id="IPR050180">
    <property type="entry name" value="RNR_Ribonuclease"/>
</dbReference>
<dbReference type="STRING" id="1660073.CSUIS_0774"/>
<dbReference type="PROSITE" id="PS01175">
    <property type="entry name" value="RIBONUCLEASE_II"/>
    <property type="match status" value="1"/>
</dbReference>
<organism evidence="3 4">
    <name type="scientific">Campylobacter porcelli</name>
    <dbReference type="NCBI Taxonomy" id="1660073"/>
    <lineage>
        <taxon>Bacteria</taxon>
        <taxon>Pseudomonadati</taxon>
        <taxon>Campylobacterota</taxon>
        <taxon>Epsilonproteobacteria</taxon>
        <taxon>Campylobacterales</taxon>
        <taxon>Campylobacteraceae</taxon>
        <taxon>Campylobacter</taxon>
    </lineage>
</organism>
<dbReference type="RefSeq" id="WP_086297226.1">
    <property type="nucleotide sequence ID" value="NZ_CP018789.1"/>
</dbReference>
<dbReference type="PANTHER" id="PTHR23355">
    <property type="entry name" value="RIBONUCLEASE"/>
    <property type="match status" value="1"/>
</dbReference>
<dbReference type="InterPro" id="IPR012340">
    <property type="entry name" value="NA-bd_OB-fold"/>
</dbReference>
<reference evidence="4" key="1">
    <citation type="journal article" date="2017" name="Genome Biol. Evol.">
        <title>Comparative Genomic Analysis Identifies a Campylobacter Clade Deficient in Selenium Metabolism.</title>
        <authorList>
            <person name="Miller W.G."/>
            <person name="Yee E."/>
            <person name="Lopes B.S."/>
            <person name="Chapman M.H."/>
            <person name="Huynh S."/>
            <person name="Bono J.L."/>
            <person name="Parker C.T."/>
            <person name="Strachan N.J.C."/>
            <person name="Forbes K.J."/>
        </authorList>
    </citation>
    <scope>NUCLEOTIDE SEQUENCE [LARGE SCALE GENOMIC DNA]</scope>
    <source>
        <strain evidence="4">RM6137</strain>
    </source>
</reference>
<dbReference type="InterPro" id="IPR054561">
    <property type="entry name" value="RNR_OB1_N"/>
</dbReference>
<dbReference type="Pfam" id="PF22896">
    <property type="entry name" value="OB_RNR_1st"/>
    <property type="match status" value="1"/>
</dbReference>
<accession>A0A1X9SWT2</accession>
<keyword evidence="3" id="KW-0378">Hydrolase</keyword>
<dbReference type="GO" id="GO:0004540">
    <property type="term" value="F:RNA nuclease activity"/>
    <property type="evidence" value="ECO:0007669"/>
    <property type="project" value="InterPro"/>
</dbReference>
<dbReference type="InterPro" id="IPR057293">
    <property type="entry name" value="RNR_OB2"/>
</dbReference>
<dbReference type="Gene3D" id="2.40.50.140">
    <property type="entry name" value="Nucleic acid-binding proteins"/>
    <property type="match status" value="1"/>
</dbReference>
<protein>
    <submittedName>
        <fullName evidence="3">Ribonuclease R</fullName>
        <ecNumber evidence="3">3.1.-.-</ecNumber>
    </submittedName>
</protein>
<gene>
    <name evidence="3" type="primary">rnr</name>
    <name evidence="3" type="ORF">CSUIS_0774</name>
</gene>
<dbReference type="InterPro" id="IPR022966">
    <property type="entry name" value="RNase_II/R_CS"/>
</dbReference>
<dbReference type="EMBL" id="CP018789">
    <property type="protein sequence ID" value="ARR00589.1"/>
    <property type="molecule type" value="Genomic_DNA"/>
</dbReference>
<dbReference type="SUPFAM" id="SSF50249">
    <property type="entry name" value="Nucleic acid-binding proteins"/>
    <property type="match status" value="2"/>
</dbReference>
<dbReference type="SMART" id="SM00955">
    <property type="entry name" value="RNB"/>
    <property type="match status" value="1"/>
</dbReference>
<dbReference type="Pfam" id="PF00773">
    <property type="entry name" value="RNB"/>
    <property type="match status" value="1"/>
</dbReference>
<proteinExistence type="predicted"/>
<dbReference type="PANTHER" id="PTHR23355:SF9">
    <property type="entry name" value="DIS3-LIKE EXONUCLEASE 2"/>
    <property type="match status" value="1"/>
</dbReference>